<evidence type="ECO:0000256" key="2">
    <source>
        <dbReference type="ARBA" id="ARBA00022481"/>
    </source>
</evidence>
<protein>
    <recommendedName>
        <fullName evidence="9">Prepilin-type N-terminal cleavage/methylation domain-containing protein</fullName>
    </recommendedName>
</protein>
<keyword evidence="5 6" id="KW-0472">Membrane</keyword>
<dbReference type="InterPro" id="IPR012902">
    <property type="entry name" value="N_methyl_site"/>
</dbReference>
<dbReference type="RefSeq" id="WP_006979459.1">
    <property type="nucleotide sequence ID" value="NZ_ABVL01000005.1"/>
</dbReference>
<accession>B4CZP6</accession>
<organism evidence="7 8">
    <name type="scientific">Chthoniobacter flavus Ellin428</name>
    <dbReference type="NCBI Taxonomy" id="497964"/>
    <lineage>
        <taxon>Bacteria</taxon>
        <taxon>Pseudomonadati</taxon>
        <taxon>Verrucomicrobiota</taxon>
        <taxon>Spartobacteria</taxon>
        <taxon>Chthoniobacterales</taxon>
        <taxon>Chthoniobacteraceae</taxon>
        <taxon>Chthoniobacter</taxon>
    </lineage>
</organism>
<dbReference type="STRING" id="497964.CfE428DRAFT_2134"/>
<dbReference type="Proteomes" id="UP000005824">
    <property type="component" value="Unassembled WGS sequence"/>
</dbReference>
<evidence type="ECO:0000256" key="1">
    <source>
        <dbReference type="ARBA" id="ARBA00004167"/>
    </source>
</evidence>
<dbReference type="InParanoid" id="B4CZP6"/>
<evidence type="ECO:0000256" key="4">
    <source>
        <dbReference type="ARBA" id="ARBA00022989"/>
    </source>
</evidence>
<dbReference type="Gene3D" id="3.30.700.10">
    <property type="entry name" value="Glycoprotein, Type 4 Pilin"/>
    <property type="match status" value="1"/>
</dbReference>
<keyword evidence="8" id="KW-1185">Reference proteome</keyword>
<dbReference type="SUPFAM" id="SSF54523">
    <property type="entry name" value="Pili subunits"/>
    <property type="match status" value="1"/>
</dbReference>
<gene>
    <name evidence="7" type="ORF">CfE428DRAFT_2134</name>
</gene>
<comment type="caution">
    <text evidence="7">The sequence shown here is derived from an EMBL/GenBank/DDBJ whole genome shotgun (WGS) entry which is preliminary data.</text>
</comment>
<feature type="transmembrane region" description="Helical" evidence="6">
    <location>
        <begin position="6"/>
        <end position="29"/>
    </location>
</feature>
<name>B4CZP6_9BACT</name>
<dbReference type="eggNOG" id="COG2165">
    <property type="taxonomic scope" value="Bacteria"/>
</dbReference>
<dbReference type="Pfam" id="PF07963">
    <property type="entry name" value="N_methyl"/>
    <property type="match status" value="1"/>
</dbReference>
<dbReference type="EMBL" id="ABVL01000005">
    <property type="protein sequence ID" value="EDY20210.1"/>
    <property type="molecule type" value="Genomic_DNA"/>
</dbReference>
<dbReference type="PANTHER" id="PTHR30093:SF44">
    <property type="entry name" value="TYPE II SECRETION SYSTEM CORE PROTEIN G"/>
    <property type="match status" value="1"/>
</dbReference>
<comment type="subcellular location">
    <subcellularLocation>
        <location evidence="1">Membrane</location>
        <topology evidence="1">Single-pass membrane protein</topology>
    </subcellularLocation>
</comment>
<keyword evidence="2" id="KW-0488">Methylation</keyword>
<proteinExistence type="predicted"/>
<dbReference type="AlphaFoldDB" id="B4CZP6"/>
<evidence type="ECO:0000256" key="5">
    <source>
        <dbReference type="ARBA" id="ARBA00023136"/>
    </source>
</evidence>
<dbReference type="NCBIfam" id="TIGR02532">
    <property type="entry name" value="IV_pilin_GFxxxE"/>
    <property type="match status" value="1"/>
</dbReference>
<evidence type="ECO:0000256" key="6">
    <source>
        <dbReference type="SAM" id="Phobius"/>
    </source>
</evidence>
<sequence length="265" mass="28784" precursor="true">MRSAAFTLLELLVVMAIIAALIALLLPVFRSVKLQGQATQSSNNLRQLVAANIAYANDHECYVPADDISNNRRWCGARTSATGTYDPTKGYLAPYLGQSRMITPDPLFTTMLHGSKSFENGAGGYGYNEVYIGGTPVWSYNADGSRVSAHPLAIQRPALTVMFATTAYAMPGGVQEYPFCEPPFWDFGDGPMGSRPSPSVHFRFNNMAIVGWCDGHISMERKVARDLGEDPNGGNADAQNLGWFGPDAENGYWNPNRSFANSPGN</sequence>
<dbReference type="InterPro" id="IPR045584">
    <property type="entry name" value="Pilin-like"/>
</dbReference>
<keyword evidence="3 6" id="KW-0812">Transmembrane</keyword>
<reference evidence="7 8" key="1">
    <citation type="journal article" date="2011" name="J. Bacteriol.">
        <title>Genome sequence of Chthoniobacter flavus Ellin428, an aerobic heterotrophic soil bacterium.</title>
        <authorList>
            <person name="Kant R."/>
            <person name="van Passel M.W."/>
            <person name="Palva A."/>
            <person name="Lucas S."/>
            <person name="Lapidus A."/>
            <person name="Glavina Del Rio T."/>
            <person name="Dalin E."/>
            <person name="Tice H."/>
            <person name="Bruce D."/>
            <person name="Goodwin L."/>
            <person name="Pitluck S."/>
            <person name="Larimer F.W."/>
            <person name="Land M.L."/>
            <person name="Hauser L."/>
            <person name="Sangwan P."/>
            <person name="de Vos W.M."/>
            <person name="Janssen P.H."/>
            <person name="Smidt H."/>
        </authorList>
    </citation>
    <scope>NUCLEOTIDE SEQUENCE [LARGE SCALE GENOMIC DNA]</scope>
    <source>
        <strain evidence="7 8">Ellin428</strain>
    </source>
</reference>
<dbReference type="GO" id="GO:0016020">
    <property type="term" value="C:membrane"/>
    <property type="evidence" value="ECO:0007669"/>
    <property type="project" value="UniProtKB-SubCell"/>
</dbReference>
<keyword evidence="4 6" id="KW-1133">Transmembrane helix</keyword>
<dbReference type="PANTHER" id="PTHR30093">
    <property type="entry name" value="GENERAL SECRETION PATHWAY PROTEIN G"/>
    <property type="match status" value="1"/>
</dbReference>
<evidence type="ECO:0008006" key="9">
    <source>
        <dbReference type="Google" id="ProtNLM"/>
    </source>
</evidence>
<evidence type="ECO:0000256" key="3">
    <source>
        <dbReference type="ARBA" id="ARBA00022692"/>
    </source>
</evidence>
<evidence type="ECO:0000313" key="8">
    <source>
        <dbReference type="Proteomes" id="UP000005824"/>
    </source>
</evidence>
<evidence type="ECO:0000313" key="7">
    <source>
        <dbReference type="EMBL" id="EDY20210.1"/>
    </source>
</evidence>